<sequence>MRLTTSRPAADRRSFVQHASAMALGLALATSVTLPAVAQVSAATAVAVGQPLPNLNLKDQHDKPWQIAPSTRLVMFAAGRKASNLSQAVLQALPKEQLTRKNAVYLADMSKMPAFITRTFALPTLREFPYVMGVSLDEATLAAWPRQPDAVTLIELDQSLVKNIRFVTTEADLRAALER</sequence>
<dbReference type="PROSITE" id="PS51318">
    <property type="entry name" value="TAT"/>
    <property type="match status" value="1"/>
</dbReference>
<dbReference type="AlphaFoldDB" id="A0A1W9KZB1"/>
<dbReference type="Proteomes" id="UP000192505">
    <property type="component" value="Unassembled WGS sequence"/>
</dbReference>
<name>A0A1W9KZB1_9BURK</name>
<reference evidence="2 3" key="1">
    <citation type="submission" date="2017-01" db="EMBL/GenBank/DDBJ databases">
        <title>Novel large sulfur bacteria in the metagenomes of groundwater-fed chemosynthetic microbial mats in the Lake Huron basin.</title>
        <authorList>
            <person name="Sharrar A.M."/>
            <person name="Flood B.E."/>
            <person name="Bailey J.V."/>
            <person name="Jones D.S."/>
            <person name="Biddanda B."/>
            <person name="Ruberg S.A."/>
            <person name="Marcus D.N."/>
            <person name="Dick G.J."/>
        </authorList>
    </citation>
    <scope>NUCLEOTIDE SEQUENCE [LARGE SCALE GENOMIC DNA]</scope>
    <source>
        <strain evidence="2">A7</strain>
    </source>
</reference>
<evidence type="ECO:0000256" key="1">
    <source>
        <dbReference type="SAM" id="SignalP"/>
    </source>
</evidence>
<feature type="signal peptide" evidence="1">
    <location>
        <begin position="1"/>
        <end position="38"/>
    </location>
</feature>
<evidence type="ECO:0000313" key="3">
    <source>
        <dbReference type="Proteomes" id="UP000192505"/>
    </source>
</evidence>
<protein>
    <recommendedName>
        <fullName evidence="4">Twin-arginine translocation pathway signal</fullName>
    </recommendedName>
</protein>
<dbReference type="InterPro" id="IPR006311">
    <property type="entry name" value="TAT_signal"/>
</dbReference>
<accession>A0A1W9KZB1</accession>
<evidence type="ECO:0008006" key="4">
    <source>
        <dbReference type="Google" id="ProtNLM"/>
    </source>
</evidence>
<organism evidence="2 3">
    <name type="scientific">Rhodoferax ferrireducens</name>
    <dbReference type="NCBI Taxonomy" id="192843"/>
    <lineage>
        <taxon>Bacteria</taxon>
        <taxon>Pseudomonadati</taxon>
        <taxon>Pseudomonadota</taxon>
        <taxon>Betaproteobacteria</taxon>
        <taxon>Burkholderiales</taxon>
        <taxon>Comamonadaceae</taxon>
        <taxon>Rhodoferax</taxon>
    </lineage>
</organism>
<gene>
    <name evidence="2" type="ORF">BWK72_02380</name>
</gene>
<comment type="caution">
    <text evidence="2">The sequence shown here is derived from an EMBL/GenBank/DDBJ whole genome shotgun (WGS) entry which is preliminary data.</text>
</comment>
<feature type="chain" id="PRO_5012913388" description="Twin-arginine translocation pathway signal" evidence="1">
    <location>
        <begin position="39"/>
        <end position="179"/>
    </location>
</feature>
<evidence type="ECO:0000313" key="2">
    <source>
        <dbReference type="EMBL" id="OQW90082.1"/>
    </source>
</evidence>
<dbReference type="EMBL" id="MTEI01000001">
    <property type="protein sequence ID" value="OQW90082.1"/>
    <property type="molecule type" value="Genomic_DNA"/>
</dbReference>
<keyword evidence="1" id="KW-0732">Signal</keyword>
<proteinExistence type="predicted"/>